<dbReference type="EC" id="2.1.1.63" evidence="5"/>
<evidence type="ECO:0000256" key="2">
    <source>
        <dbReference type="SAM" id="MobiDB-lite"/>
    </source>
</evidence>
<dbReference type="GO" id="GO:0006281">
    <property type="term" value="P:DNA repair"/>
    <property type="evidence" value="ECO:0007669"/>
    <property type="project" value="InterPro"/>
</dbReference>
<dbReference type="NCBIfam" id="TIGR00589">
    <property type="entry name" value="ogt"/>
    <property type="match status" value="1"/>
</dbReference>
<feature type="compositionally biased region" description="Basic and acidic residues" evidence="2">
    <location>
        <begin position="150"/>
        <end position="171"/>
    </location>
</feature>
<dbReference type="KEGG" id="apb:SAR116_1644"/>
<keyword evidence="1" id="KW-0227">DNA damage</keyword>
<dbReference type="GO" id="GO:0032259">
    <property type="term" value="P:methylation"/>
    <property type="evidence" value="ECO:0007669"/>
    <property type="project" value="UniProtKB-KW"/>
</dbReference>
<dbReference type="RefSeq" id="WP_013046514.1">
    <property type="nucleotide sequence ID" value="NC_014010.1"/>
</dbReference>
<dbReference type="HOGENOM" id="CLU_000445_52_2_5"/>
<dbReference type="SUPFAM" id="SSF46767">
    <property type="entry name" value="Methylated DNA-protein cysteine methyltransferase, C-terminal domain"/>
    <property type="match status" value="1"/>
</dbReference>
<dbReference type="EMBL" id="CP001751">
    <property type="protein sequence ID" value="ADE39887.1"/>
    <property type="molecule type" value="Genomic_DNA"/>
</dbReference>
<dbReference type="PANTHER" id="PTHR10815:SF13">
    <property type="entry name" value="METHYLATED-DNA--PROTEIN-CYSTEINE METHYLTRANSFERASE"/>
    <property type="match status" value="1"/>
</dbReference>
<dbReference type="InterPro" id="IPR036388">
    <property type="entry name" value="WH-like_DNA-bd_sf"/>
</dbReference>
<dbReference type="Gene3D" id="1.10.10.10">
    <property type="entry name" value="Winged helix-like DNA-binding domain superfamily/Winged helix DNA-binding domain"/>
    <property type="match status" value="1"/>
</dbReference>
<dbReference type="InterPro" id="IPR008332">
    <property type="entry name" value="MethylG_MeTrfase_N"/>
</dbReference>
<dbReference type="Gene3D" id="3.30.160.70">
    <property type="entry name" value="Methylated DNA-protein cysteine methyltransferase domain"/>
    <property type="match status" value="1"/>
</dbReference>
<feature type="domain" description="Methylated-DNA-[protein]-cysteine S-methyltransferase DNA binding" evidence="3">
    <location>
        <begin position="86"/>
        <end position="168"/>
    </location>
</feature>
<evidence type="ECO:0000259" key="4">
    <source>
        <dbReference type="Pfam" id="PF02870"/>
    </source>
</evidence>
<proteinExistence type="predicted"/>
<dbReference type="InterPro" id="IPR036217">
    <property type="entry name" value="MethylDNA_cys_MeTrfase_DNAb"/>
</dbReference>
<evidence type="ECO:0000259" key="3">
    <source>
        <dbReference type="Pfam" id="PF01035"/>
    </source>
</evidence>
<name>D5BUE0_PUNMI</name>
<dbReference type="SUPFAM" id="SSF53155">
    <property type="entry name" value="Methylated DNA-protein cysteine methyltransferase domain"/>
    <property type="match status" value="1"/>
</dbReference>
<feature type="domain" description="Methylguanine DNA methyltransferase ribonuclease-like" evidence="4">
    <location>
        <begin position="6"/>
        <end position="74"/>
    </location>
</feature>
<evidence type="ECO:0000313" key="6">
    <source>
        <dbReference type="Proteomes" id="UP000007460"/>
    </source>
</evidence>
<keyword evidence="5" id="KW-0489">Methyltransferase</keyword>
<dbReference type="eggNOG" id="COG0350">
    <property type="taxonomic scope" value="Bacteria"/>
</dbReference>
<evidence type="ECO:0000256" key="1">
    <source>
        <dbReference type="ARBA" id="ARBA00022763"/>
    </source>
</evidence>
<gene>
    <name evidence="5" type="ordered locus">SAR116_1644</name>
</gene>
<dbReference type="Proteomes" id="UP000007460">
    <property type="component" value="Chromosome"/>
</dbReference>
<reference evidence="5 6" key="1">
    <citation type="journal article" date="2010" name="J. Bacteriol.">
        <title>Complete genome sequence of "Candidatus Puniceispirillum marinum" IMCC1322, a representative of the SAR116 clade in the Alphaproteobacteria.</title>
        <authorList>
            <person name="Oh H.M."/>
            <person name="Kwon K.K."/>
            <person name="Kang I."/>
            <person name="Kang S.G."/>
            <person name="Lee J.H."/>
            <person name="Kim S.J."/>
            <person name="Cho J.C."/>
        </authorList>
    </citation>
    <scope>NUCLEOTIDE SEQUENCE [LARGE SCALE GENOMIC DNA]</scope>
    <source>
        <strain evidence="5 6">IMCC1322</strain>
    </source>
</reference>
<protein>
    <submittedName>
        <fullName evidence="5">6-O-methylguanine-DNA methyltransferase</fullName>
        <ecNumber evidence="5">2.1.1.63</ecNumber>
    </submittedName>
</protein>
<dbReference type="STRING" id="488538.SAR116_1644"/>
<sequence length="171" mass="19104">MTEQFYITFHTPLGWMRPISDGTSLIRLDWQQSPWRNGYDGAQEPIDHVSRETKQQILDYLAGTRTSFDLPLAPEGKSKSGCDWLSIMAQIPYGTTVSYKQFAAMADKPNAPRAAGSACARNPIPIIYPCHRVVRSDGSLGNYGGGDMSSPKDPENLGRKDWLIKHEHGHR</sequence>
<dbReference type="CDD" id="cd06445">
    <property type="entry name" value="ATase"/>
    <property type="match status" value="1"/>
</dbReference>
<evidence type="ECO:0000313" key="5">
    <source>
        <dbReference type="EMBL" id="ADE39887.1"/>
    </source>
</evidence>
<keyword evidence="6" id="KW-1185">Reference proteome</keyword>
<dbReference type="Pfam" id="PF02870">
    <property type="entry name" value="Methyltransf_1N"/>
    <property type="match status" value="1"/>
</dbReference>
<feature type="region of interest" description="Disordered" evidence="2">
    <location>
        <begin position="141"/>
        <end position="171"/>
    </location>
</feature>
<dbReference type="InterPro" id="IPR036631">
    <property type="entry name" value="MGMT_N_sf"/>
</dbReference>
<dbReference type="InterPro" id="IPR014048">
    <property type="entry name" value="MethylDNA_cys_MeTrfase_DNA-bd"/>
</dbReference>
<dbReference type="GO" id="GO:0003908">
    <property type="term" value="F:methylated-DNA-[protein]-cysteine S-methyltransferase activity"/>
    <property type="evidence" value="ECO:0007669"/>
    <property type="project" value="UniProtKB-EC"/>
</dbReference>
<dbReference type="PANTHER" id="PTHR10815">
    <property type="entry name" value="METHYLATED-DNA--PROTEIN-CYSTEINE METHYLTRANSFERASE"/>
    <property type="match status" value="1"/>
</dbReference>
<dbReference type="Pfam" id="PF01035">
    <property type="entry name" value="DNA_binding_1"/>
    <property type="match status" value="1"/>
</dbReference>
<dbReference type="AlphaFoldDB" id="D5BUE0"/>
<organism evidence="5 6">
    <name type="scientific">Puniceispirillum marinum (strain IMCC1322)</name>
    <dbReference type="NCBI Taxonomy" id="488538"/>
    <lineage>
        <taxon>Bacteria</taxon>
        <taxon>Pseudomonadati</taxon>
        <taxon>Pseudomonadota</taxon>
        <taxon>Alphaproteobacteria</taxon>
        <taxon>Candidatus Puniceispirillales</taxon>
        <taxon>Candidatus Puniceispirillaceae</taxon>
        <taxon>Candidatus Puniceispirillum</taxon>
    </lineage>
</organism>
<keyword evidence="5" id="KW-0808">Transferase</keyword>
<accession>D5BUE0</accession>